<name>A0A4S2MNI3_9PEZI</name>
<evidence type="ECO:0000256" key="1">
    <source>
        <dbReference type="SAM" id="MobiDB-lite"/>
    </source>
</evidence>
<keyword evidence="3" id="KW-1185">Reference proteome</keyword>
<dbReference type="InParanoid" id="A0A4S2MNI3"/>
<dbReference type="InterPro" id="IPR029063">
    <property type="entry name" value="SAM-dependent_MTases_sf"/>
</dbReference>
<dbReference type="AlphaFoldDB" id="A0A4S2MNI3"/>
<sequence length="98" mass="11270">MLTGLYQSIEADDAEGFSDYESGSPVSSTQSLSSSIKEHVGFQTDDLEKDWIYKKNHFNFIHSRSVRWAIKDWGKYIQQMFDNAPPGAYVEFTGMYRS</sequence>
<feature type="region of interest" description="Disordered" evidence="1">
    <location>
        <begin position="16"/>
        <end position="35"/>
    </location>
</feature>
<evidence type="ECO:0000313" key="2">
    <source>
        <dbReference type="EMBL" id="TGZ78711.1"/>
    </source>
</evidence>
<dbReference type="OrthoDB" id="2013972at2759"/>
<dbReference type="SUPFAM" id="SSF53335">
    <property type="entry name" value="S-adenosyl-L-methionine-dependent methyltransferases"/>
    <property type="match status" value="1"/>
</dbReference>
<gene>
    <name evidence="2" type="ORF">EX30DRAFT_373574</name>
</gene>
<proteinExistence type="predicted"/>
<accession>A0A4S2MNI3</accession>
<dbReference type="Proteomes" id="UP000298138">
    <property type="component" value="Unassembled WGS sequence"/>
</dbReference>
<dbReference type="EMBL" id="ML220138">
    <property type="protein sequence ID" value="TGZ78711.1"/>
    <property type="molecule type" value="Genomic_DNA"/>
</dbReference>
<feature type="compositionally biased region" description="Low complexity" evidence="1">
    <location>
        <begin position="22"/>
        <end position="35"/>
    </location>
</feature>
<reference evidence="2 3" key="1">
    <citation type="submission" date="2019-04" db="EMBL/GenBank/DDBJ databases">
        <title>Comparative genomics and transcriptomics to analyze fruiting body development in filamentous ascomycetes.</title>
        <authorList>
            <consortium name="DOE Joint Genome Institute"/>
            <person name="Lutkenhaus R."/>
            <person name="Traeger S."/>
            <person name="Breuer J."/>
            <person name="Kuo A."/>
            <person name="Lipzen A."/>
            <person name="Pangilinan J."/>
            <person name="Dilworth D."/>
            <person name="Sandor L."/>
            <person name="Poggeler S."/>
            <person name="Barry K."/>
            <person name="Grigoriev I.V."/>
            <person name="Nowrousian M."/>
        </authorList>
    </citation>
    <scope>NUCLEOTIDE SEQUENCE [LARGE SCALE GENOMIC DNA]</scope>
    <source>
        <strain evidence="2 3">CBS 389.68</strain>
    </source>
</reference>
<organism evidence="2 3">
    <name type="scientific">Ascodesmis nigricans</name>
    <dbReference type="NCBI Taxonomy" id="341454"/>
    <lineage>
        <taxon>Eukaryota</taxon>
        <taxon>Fungi</taxon>
        <taxon>Dikarya</taxon>
        <taxon>Ascomycota</taxon>
        <taxon>Pezizomycotina</taxon>
        <taxon>Pezizomycetes</taxon>
        <taxon>Pezizales</taxon>
        <taxon>Ascodesmidaceae</taxon>
        <taxon>Ascodesmis</taxon>
    </lineage>
</organism>
<protein>
    <submittedName>
        <fullName evidence="2">Uncharacterized protein</fullName>
    </submittedName>
</protein>
<dbReference type="Pfam" id="PF13489">
    <property type="entry name" value="Methyltransf_23"/>
    <property type="match status" value="1"/>
</dbReference>
<evidence type="ECO:0000313" key="3">
    <source>
        <dbReference type="Proteomes" id="UP000298138"/>
    </source>
</evidence>